<evidence type="ECO:0000313" key="2">
    <source>
        <dbReference type="Proteomes" id="UP001444661"/>
    </source>
</evidence>
<gene>
    <name evidence="1" type="ORF">PG993_013531</name>
</gene>
<organism evidence="1 2">
    <name type="scientific">Apiospora rasikravindrae</name>
    <dbReference type="NCBI Taxonomy" id="990691"/>
    <lineage>
        <taxon>Eukaryota</taxon>
        <taxon>Fungi</taxon>
        <taxon>Dikarya</taxon>
        <taxon>Ascomycota</taxon>
        <taxon>Pezizomycotina</taxon>
        <taxon>Sordariomycetes</taxon>
        <taxon>Xylariomycetidae</taxon>
        <taxon>Amphisphaeriales</taxon>
        <taxon>Apiosporaceae</taxon>
        <taxon>Apiospora</taxon>
    </lineage>
</organism>
<keyword evidence="2" id="KW-1185">Reference proteome</keyword>
<evidence type="ECO:0000313" key="1">
    <source>
        <dbReference type="EMBL" id="KAK8022764.1"/>
    </source>
</evidence>
<protein>
    <submittedName>
        <fullName evidence="1">Uncharacterized protein</fullName>
    </submittedName>
</protein>
<name>A0ABR1RXX4_9PEZI</name>
<dbReference type="PANTHER" id="PTHR36847:SF1">
    <property type="entry name" value="AMIDOLIGASE ENZYME"/>
    <property type="match status" value="1"/>
</dbReference>
<proteinExistence type="predicted"/>
<sequence length="450" mass="51284">MERVDLGPLKQGVNELYQKYTVYADRGLVADKEPSPYRRDSQIYGGIYYFNAVEMRTPAFRSANNEGYETMCEQIRSVLTAFAWSFAASTNATSFVWYQPPEKIKSKAKALCAESRCGIHIHVGAKGVLEYLEAPEDPERPTPAFQRALSTTMSKRIFAAKKILTIYWLLEPEIQQLHASWRSKDSRYSGLLREHTNLAYYFSLKEDEDKSLHPYHEYEEERNKAANHYDKAKFDKELEGVSNTHQISANELEQHGKLAAMVLDKIETKNGTDADRKATATIWKARSMDQLAWLASNHFGNRRGSLCLHQLLPWNSDFAGGGVREPKQRIGTVEYRYMQASLDPDAVIAWADVVMRMTEVCTTGETTDFVDFIQQAVAHAGEPGDPKEFVKRLGLEEYSQAYRFYDKDTQRRFDEEANPRIMKDGVAQVLVPKPKLRNPVPPAIPAVIAY</sequence>
<dbReference type="EMBL" id="JAQQWK010000012">
    <property type="protein sequence ID" value="KAK8022764.1"/>
    <property type="molecule type" value="Genomic_DNA"/>
</dbReference>
<reference evidence="1 2" key="1">
    <citation type="submission" date="2023-01" db="EMBL/GenBank/DDBJ databases">
        <title>Analysis of 21 Apiospora genomes using comparative genomics revels a genus with tremendous synthesis potential of carbohydrate active enzymes and secondary metabolites.</title>
        <authorList>
            <person name="Sorensen T."/>
        </authorList>
    </citation>
    <scope>NUCLEOTIDE SEQUENCE [LARGE SCALE GENOMIC DNA]</scope>
    <source>
        <strain evidence="1 2">CBS 33761</strain>
    </source>
</reference>
<dbReference type="Proteomes" id="UP001444661">
    <property type="component" value="Unassembled WGS sequence"/>
</dbReference>
<dbReference type="PANTHER" id="PTHR36847">
    <property type="entry name" value="AMIDOLIGASE ENZYME"/>
    <property type="match status" value="1"/>
</dbReference>
<comment type="caution">
    <text evidence="1">The sequence shown here is derived from an EMBL/GenBank/DDBJ whole genome shotgun (WGS) entry which is preliminary data.</text>
</comment>
<accession>A0ABR1RXX4</accession>